<dbReference type="EMBL" id="CP064786">
    <property type="protein sequence ID" value="QSG02687.1"/>
    <property type="molecule type" value="Genomic_DNA"/>
</dbReference>
<dbReference type="InterPro" id="IPR015943">
    <property type="entry name" value="WD40/YVTN_repeat-like_dom_sf"/>
</dbReference>
<dbReference type="InterPro" id="IPR051200">
    <property type="entry name" value="Host-pathogen_enzymatic-act"/>
</dbReference>
<evidence type="ECO:0000313" key="2">
    <source>
        <dbReference type="EMBL" id="QSG02687.1"/>
    </source>
</evidence>
<dbReference type="InterPro" id="IPR006311">
    <property type="entry name" value="TAT_signal"/>
</dbReference>
<dbReference type="SUPFAM" id="SSF50969">
    <property type="entry name" value="YVTN repeat-like/Quinoprotein amine dehydrogenase"/>
    <property type="match status" value="1"/>
</dbReference>
<dbReference type="PANTHER" id="PTHR47197:SF3">
    <property type="entry name" value="DIHYDRO-HEME D1 DEHYDROGENASE"/>
    <property type="match status" value="1"/>
</dbReference>
<gene>
    <name evidence="2" type="ORF">AArcS_1474</name>
</gene>
<proteinExistence type="predicted"/>
<dbReference type="PROSITE" id="PS51318">
    <property type="entry name" value="TAT"/>
    <property type="match status" value="1"/>
</dbReference>
<dbReference type="PROSITE" id="PS51257">
    <property type="entry name" value="PROKAR_LIPOPROTEIN"/>
    <property type="match status" value="1"/>
</dbReference>
<dbReference type="Proteomes" id="UP000663586">
    <property type="component" value="Chromosome"/>
</dbReference>
<feature type="region of interest" description="Disordered" evidence="1">
    <location>
        <begin position="25"/>
        <end position="58"/>
    </location>
</feature>
<evidence type="ECO:0000313" key="3">
    <source>
        <dbReference type="Proteomes" id="UP000663586"/>
    </source>
</evidence>
<organism evidence="2 3">
    <name type="scientific">Natranaeroarchaeum sulfidigenes</name>
    <dbReference type="NCBI Taxonomy" id="2784880"/>
    <lineage>
        <taxon>Archaea</taxon>
        <taxon>Methanobacteriati</taxon>
        <taxon>Methanobacteriota</taxon>
        <taxon>Stenosarchaea group</taxon>
        <taxon>Halobacteria</taxon>
        <taxon>Halobacteriales</taxon>
        <taxon>Natronoarchaeaceae</taxon>
        <taxon>Natranaeroarchaeum</taxon>
    </lineage>
</organism>
<dbReference type="PANTHER" id="PTHR47197">
    <property type="entry name" value="PROTEIN NIRF"/>
    <property type="match status" value="1"/>
</dbReference>
<evidence type="ECO:0000256" key="1">
    <source>
        <dbReference type="SAM" id="MobiDB-lite"/>
    </source>
</evidence>
<keyword evidence="3" id="KW-1185">Reference proteome</keyword>
<name>A0A897MQ61_9EURY</name>
<sequence>MTTRETRRRFLQTSAVAGGIALAGCLGGDDDENGAENGDENGDENGEENGEEAAAFASASPVCHDYTHDGEAYVTLGPSYADGGLIVFDPESFEITEEFPDIPANCGTLAHPTEEKFYVNAGSADTEEADGAGDWWVFDTESHEMIGDTRSTEGYDAHGVMFTPDNEELWMVNRDTDDGVIIDPETDEVIEEIDEVGESPDILAASPDGEFMFASTRGPEEYSGPHAIAGTEPGVAVIDVESRELVEVVEPDQDYTEEEIEDSDSPTPDFHAINVVPGESEDEYEVWAIDQGRANMYVLEPSGDSIEVTEEVNLGEGTEEVPHMVEYDSEYRYAAIASTGGAKTQIVRVDDYEIVEELDTGAGSHFAGWNPGDETLLVDVIGDTKFVEIEADIEEEEFEIGQELVLSELDQFPN</sequence>
<dbReference type="RefSeq" id="WP_238479830.1">
    <property type="nucleotide sequence ID" value="NZ_CP064786.1"/>
</dbReference>
<dbReference type="AlphaFoldDB" id="A0A897MQ61"/>
<reference evidence="2" key="1">
    <citation type="submission" date="2020-11" db="EMBL/GenBank/DDBJ databases">
        <title>Carbohydrate-dependent, anaerobic sulfur respiration: A novel catabolism in halophilic archaea.</title>
        <authorList>
            <person name="Sorokin D.Y."/>
            <person name="Messina E."/>
            <person name="Smedile F."/>
            <person name="La Cono V."/>
            <person name="Hallsworth J.E."/>
            <person name="Yakimov M.M."/>
        </authorList>
    </citation>
    <scope>NUCLEOTIDE SEQUENCE</scope>
    <source>
        <strain evidence="2">AArc-S</strain>
    </source>
</reference>
<protein>
    <submittedName>
        <fullName evidence="2">Beta-propeller repeat containing protein</fullName>
    </submittedName>
</protein>
<dbReference type="GeneID" id="70684857"/>
<dbReference type="InterPro" id="IPR011044">
    <property type="entry name" value="Quino_amine_DH_bsu"/>
</dbReference>
<accession>A0A897MQ61</accession>
<dbReference type="KEGG" id="hara:AArcS_1474"/>
<feature type="compositionally biased region" description="Acidic residues" evidence="1">
    <location>
        <begin position="28"/>
        <end position="51"/>
    </location>
</feature>
<dbReference type="Gene3D" id="2.130.10.10">
    <property type="entry name" value="YVTN repeat-like/Quinoprotein amine dehydrogenase"/>
    <property type="match status" value="1"/>
</dbReference>